<keyword evidence="2" id="KW-0238">DNA-binding</keyword>
<dbReference type="REBASE" id="51650">
    <property type="entry name" value="C.EcoTB22ORFAP"/>
</dbReference>
<dbReference type="CDD" id="cd00093">
    <property type="entry name" value="HTH_XRE"/>
    <property type="match status" value="1"/>
</dbReference>
<dbReference type="SUPFAM" id="SSF47413">
    <property type="entry name" value="lambda repressor-like DNA-binding domains"/>
    <property type="match status" value="1"/>
</dbReference>
<evidence type="ECO:0000313" key="4">
    <source>
        <dbReference type="EMBL" id="AEV93506.1"/>
    </source>
</evidence>
<dbReference type="PROSITE" id="PS50943">
    <property type="entry name" value="HTH_CROC1"/>
    <property type="match status" value="1"/>
</dbReference>
<dbReference type="SMART" id="SM00530">
    <property type="entry name" value="HTH_XRE"/>
    <property type="match status" value="1"/>
</dbReference>
<dbReference type="GO" id="GO:0003700">
    <property type="term" value="F:DNA-binding transcription factor activity"/>
    <property type="evidence" value="ECO:0007669"/>
    <property type="project" value="TreeGrafter"/>
</dbReference>
<dbReference type="EMBL" id="HQ848325">
    <property type="protein sequence ID" value="AEV93506.1"/>
    <property type="molecule type" value="Genomic_DNA"/>
</dbReference>
<dbReference type="InterPro" id="IPR050807">
    <property type="entry name" value="TransReg_Diox_bact_type"/>
</dbReference>
<reference evidence="4" key="1">
    <citation type="submission" date="2011-01" db="EMBL/GenBank/DDBJ databases">
        <authorList>
            <person name="Kaczorowska A.-K."/>
            <person name="Kaczorowski T."/>
        </authorList>
    </citation>
    <scope>NUCLEOTIDE SEQUENCE</scope>
    <source>
        <strain evidence="4">TB22</strain>
        <plasmid evidence="4">pEC22</plasmid>
    </source>
</reference>
<sequence length="69" mass="7929">MNPDDIKHAFGENLRRIRMEKKISQETLAFLSGIDRTYVSGIERGKRNVSLVNIKRIAVALNVDIKELF</sequence>
<proteinExistence type="predicted"/>
<name>I6NJA4_ECOLX</name>
<dbReference type="AlphaFoldDB" id="I6NJA4"/>
<dbReference type="InterPro" id="IPR001387">
    <property type="entry name" value="Cro/C1-type_HTH"/>
</dbReference>
<dbReference type="Pfam" id="PF01381">
    <property type="entry name" value="HTH_3"/>
    <property type="match status" value="1"/>
</dbReference>
<keyword evidence="3" id="KW-0804">Transcription</keyword>
<dbReference type="GO" id="GO:0003677">
    <property type="term" value="F:DNA binding"/>
    <property type="evidence" value="ECO:0007669"/>
    <property type="project" value="UniProtKB-KW"/>
</dbReference>
<evidence type="ECO:0000256" key="3">
    <source>
        <dbReference type="ARBA" id="ARBA00023163"/>
    </source>
</evidence>
<dbReference type="RefSeq" id="WP_031942881.1">
    <property type="nucleotide sequence ID" value="NC_025058.1"/>
</dbReference>
<dbReference type="Gene3D" id="1.10.260.40">
    <property type="entry name" value="lambda repressor-like DNA-binding domains"/>
    <property type="match status" value="1"/>
</dbReference>
<dbReference type="GO" id="GO:0005829">
    <property type="term" value="C:cytosol"/>
    <property type="evidence" value="ECO:0007669"/>
    <property type="project" value="TreeGrafter"/>
</dbReference>
<geneLocation type="plasmid" evidence="4">
    <name>pEC22</name>
</geneLocation>
<dbReference type="PANTHER" id="PTHR46797:SF23">
    <property type="entry name" value="HTH-TYPE TRANSCRIPTIONAL REGULATOR SUTR"/>
    <property type="match status" value="1"/>
</dbReference>
<dbReference type="PANTHER" id="PTHR46797">
    <property type="entry name" value="HTH-TYPE TRANSCRIPTIONAL REGULATOR"/>
    <property type="match status" value="1"/>
</dbReference>
<evidence type="ECO:0000256" key="2">
    <source>
        <dbReference type="ARBA" id="ARBA00023125"/>
    </source>
</evidence>
<protein>
    <submittedName>
        <fullName evidence="4">Uncharacterized protein</fullName>
    </submittedName>
</protein>
<accession>I6NJA4</accession>
<keyword evidence="1" id="KW-0805">Transcription regulation</keyword>
<dbReference type="InterPro" id="IPR010982">
    <property type="entry name" value="Lambda_DNA-bd_dom_sf"/>
</dbReference>
<keyword evidence="4" id="KW-0614">Plasmid</keyword>
<evidence type="ECO:0000256" key="1">
    <source>
        <dbReference type="ARBA" id="ARBA00023015"/>
    </source>
</evidence>
<organism evidence="4">
    <name type="scientific">Escherichia coli</name>
    <dbReference type="NCBI Taxonomy" id="562"/>
    <lineage>
        <taxon>Bacteria</taxon>
        <taxon>Pseudomonadati</taxon>
        <taxon>Pseudomonadota</taxon>
        <taxon>Gammaproteobacteria</taxon>
        <taxon>Enterobacterales</taxon>
        <taxon>Enterobacteriaceae</taxon>
        <taxon>Escherichia</taxon>
    </lineage>
</organism>